<dbReference type="InterPro" id="IPR050316">
    <property type="entry name" value="Tyrosinase/Hemocyanin"/>
</dbReference>
<name>A0A7C8MUA2_9PEZI</name>
<dbReference type="InterPro" id="IPR002227">
    <property type="entry name" value="Tyrosinase_Cu-bd"/>
</dbReference>
<dbReference type="AlphaFoldDB" id="A0A7C8MUA2"/>
<dbReference type="PANTHER" id="PTHR11474:SF126">
    <property type="entry name" value="TYROSINASE-LIKE PROTEIN TYR-1-RELATED"/>
    <property type="match status" value="1"/>
</dbReference>
<keyword evidence="5" id="KW-1185">Reference proteome</keyword>
<dbReference type="EMBL" id="WUBL01000033">
    <property type="protein sequence ID" value="KAF2969671.1"/>
    <property type="molecule type" value="Genomic_DNA"/>
</dbReference>
<dbReference type="InterPro" id="IPR008922">
    <property type="entry name" value="Di-copper_centre_dom_sf"/>
</dbReference>
<dbReference type="SUPFAM" id="SSF48056">
    <property type="entry name" value="Di-copper centre-containing domain"/>
    <property type="match status" value="1"/>
</dbReference>
<comment type="caution">
    <text evidence="4">The sequence shown here is derived from an EMBL/GenBank/DDBJ whole genome shotgun (WGS) entry which is preliminary data.</text>
</comment>
<dbReference type="Proteomes" id="UP000481858">
    <property type="component" value="Unassembled WGS sequence"/>
</dbReference>
<evidence type="ECO:0000256" key="2">
    <source>
        <dbReference type="ARBA" id="ARBA00023008"/>
    </source>
</evidence>
<evidence type="ECO:0000313" key="5">
    <source>
        <dbReference type="Proteomes" id="UP000481858"/>
    </source>
</evidence>
<evidence type="ECO:0000313" key="4">
    <source>
        <dbReference type="EMBL" id="KAF2969671.1"/>
    </source>
</evidence>
<sequence>MANFVDAWNCIEASPHSAGHGGVNGVMVNVKLSPGDPIFYLHHGYIDKLWWDWEALKLPARLTEVSLKLLHSSTWSYANAGLLDLTHHIRMLTRCKIGGNNTARGKNDPAFVNYFGDNGSITTLNHVLSSNGLVPNATIQDVMDIGGDYVCAEFV</sequence>
<reference evidence="4 5" key="1">
    <citation type="submission" date="2019-12" db="EMBL/GenBank/DDBJ databases">
        <title>Draft genome sequence of the ascomycete Xylaria multiplex DSM 110363.</title>
        <authorList>
            <person name="Buettner E."/>
            <person name="Kellner H."/>
        </authorList>
    </citation>
    <scope>NUCLEOTIDE SEQUENCE [LARGE SCALE GENOMIC DNA]</scope>
    <source>
        <strain evidence="4 5">DSM 110363</strain>
    </source>
</reference>
<accession>A0A7C8MUA2</accession>
<proteinExistence type="predicted"/>
<dbReference type="GO" id="GO:0046872">
    <property type="term" value="F:metal ion binding"/>
    <property type="evidence" value="ECO:0007669"/>
    <property type="project" value="UniProtKB-KW"/>
</dbReference>
<keyword evidence="1" id="KW-0479">Metal-binding</keyword>
<dbReference type="Pfam" id="PF00264">
    <property type="entry name" value="Tyrosinase"/>
    <property type="match status" value="1"/>
</dbReference>
<gene>
    <name evidence="4" type="ORF">GQX73_g3872</name>
</gene>
<dbReference type="GO" id="GO:0016491">
    <property type="term" value="F:oxidoreductase activity"/>
    <property type="evidence" value="ECO:0007669"/>
    <property type="project" value="InterPro"/>
</dbReference>
<evidence type="ECO:0000259" key="3">
    <source>
        <dbReference type="PROSITE" id="PS00498"/>
    </source>
</evidence>
<dbReference type="OrthoDB" id="6132182at2759"/>
<feature type="domain" description="Tyrosinase copper-binding" evidence="3">
    <location>
        <begin position="36"/>
        <end position="47"/>
    </location>
</feature>
<organism evidence="4 5">
    <name type="scientific">Xylaria multiplex</name>
    <dbReference type="NCBI Taxonomy" id="323545"/>
    <lineage>
        <taxon>Eukaryota</taxon>
        <taxon>Fungi</taxon>
        <taxon>Dikarya</taxon>
        <taxon>Ascomycota</taxon>
        <taxon>Pezizomycotina</taxon>
        <taxon>Sordariomycetes</taxon>
        <taxon>Xylariomycetidae</taxon>
        <taxon>Xylariales</taxon>
        <taxon>Xylariaceae</taxon>
        <taxon>Xylaria</taxon>
    </lineage>
</organism>
<evidence type="ECO:0000256" key="1">
    <source>
        <dbReference type="ARBA" id="ARBA00022723"/>
    </source>
</evidence>
<dbReference type="PANTHER" id="PTHR11474">
    <property type="entry name" value="TYROSINASE FAMILY MEMBER"/>
    <property type="match status" value="1"/>
</dbReference>
<keyword evidence="2" id="KW-0186">Copper</keyword>
<dbReference type="Gene3D" id="1.10.1280.10">
    <property type="entry name" value="Di-copper center containing domain from catechol oxidase"/>
    <property type="match status" value="1"/>
</dbReference>
<dbReference type="PROSITE" id="PS00498">
    <property type="entry name" value="TYROSINASE_2"/>
    <property type="match status" value="1"/>
</dbReference>
<protein>
    <recommendedName>
        <fullName evidence="3">Tyrosinase copper-binding domain-containing protein</fullName>
    </recommendedName>
</protein>
<dbReference type="InParanoid" id="A0A7C8MUA2"/>